<evidence type="ECO:0000313" key="2">
    <source>
        <dbReference type="Proteomes" id="UP000554482"/>
    </source>
</evidence>
<comment type="caution">
    <text evidence="1">The sequence shown here is derived from an EMBL/GenBank/DDBJ whole genome shotgun (WGS) entry which is preliminary data.</text>
</comment>
<evidence type="ECO:0000313" key="1">
    <source>
        <dbReference type="EMBL" id="KAF5208265.1"/>
    </source>
</evidence>
<gene>
    <name evidence="1" type="ORF">FRX31_002149</name>
</gene>
<keyword evidence="2" id="KW-1185">Reference proteome</keyword>
<name>A0A7J6XGR6_THATH</name>
<reference evidence="1 2" key="1">
    <citation type="submission" date="2020-06" db="EMBL/GenBank/DDBJ databases">
        <title>Transcriptomic and genomic resources for Thalictrum thalictroides and T. hernandezii: Facilitating candidate gene discovery in an emerging model plant lineage.</title>
        <authorList>
            <person name="Arias T."/>
            <person name="Riano-Pachon D.M."/>
            <person name="Di Stilio V.S."/>
        </authorList>
    </citation>
    <scope>NUCLEOTIDE SEQUENCE [LARGE SCALE GENOMIC DNA]</scope>
    <source>
        <strain evidence="2">cv. WT478/WT964</strain>
        <tissue evidence="1">Leaves</tissue>
    </source>
</reference>
<sequence length="100" mass="11150">MKLCPRGNDAWCSFNCYANAYGSTLNARLVMELGVGMEVERDKSGNENLVGGNIAKVFKQVVVQKGVEVRNRMREISKTMRYTGDGETNLVVEKPSYTPK</sequence>
<dbReference type="EMBL" id="JABWDY010000232">
    <property type="protein sequence ID" value="KAF5208265.1"/>
    <property type="molecule type" value="Genomic_DNA"/>
</dbReference>
<protein>
    <submittedName>
        <fullName evidence="1">Uncharacterized protein</fullName>
    </submittedName>
</protein>
<accession>A0A7J6XGR6</accession>
<dbReference type="Proteomes" id="UP000554482">
    <property type="component" value="Unassembled WGS sequence"/>
</dbReference>
<organism evidence="1 2">
    <name type="scientific">Thalictrum thalictroides</name>
    <name type="common">Rue-anemone</name>
    <name type="synonym">Anemone thalictroides</name>
    <dbReference type="NCBI Taxonomy" id="46969"/>
    <lineage>
        <taxon>Eukaryota</taxon>
        <taxon>Viridiplantae</taxon>
        <taxon>Streptophyta</taxon>
        <taxon>Embryophyta</taxon>
        <taxon>Tracheophyta</taxon>
        <taxon>Spermatophyta</taxon>
        <taxon>Magnoliopsida</taxon>
        <taxon>Ranunculales</taxon>
        <taxon>Ranunculaceae</taxon>
        <taxon>Thalictroideae</taxon>
        <taxon>Thalictrum</taxon>
    </lineage>
</organism>
<dbReference type="AlphaFoldDB" id="A0A7J6XGR6"/>
<proteinExistence type="predicted"/>